<dbReference type="Gene3D" id="3.40.50.720">
    <property type="entry name" value="NAD(P)-binding Rossmann-like Domain"/>
    <property type="match status" value="1"/>
</dbReference>
<dbReference type="InterPro" id="IPR036291">
    <property type="entry name" value="NAD(P)-bd_dom_sf"/>
</dbReference>
<dbReference type="AlphaFoldDB" id="A0A381ZYA4"/>
<evidence type="ECO:0008006" key="4">
    <source>
        <dbReference type="Google" id="ProtNLM"/>
    </source>
</evidence>
<dbReference type="GO" id="GO:0016491">
    <property type="term" value="F:oxidoreductase activity"/>
    <property type="evidence" value="ECO:0007669"/>
    <property type="project" value="UniProtKB-KW"/>
</dbReference>
<dbReference type="PROSITE" id="PS00061">
    <property type="entry name" value="ADH_SHORT"/>
    <property type="match status" value="1"/>
</dbReference>
<proteinExistence type="inferred from homology"/>
<keyword evidence="2" id="KW-0560">Oxidoreductase</keyword>
<accession>A0A381ZYA4</accession>
<dbReference type="NCBIfam" id="NF005559">
    <property type="entry name" value="PRK07231.1"/>
    <property type="match status" value="1"/>
</dbReference>
<comment type="similarity">
    <text evidence="1">Belongs to the short-chain dehydrogenases/reductases (SDR) family.</text>
</comment>
<evidence type="ECO:0000256" key="1">
    <source>
        <dbReference type="ARBA" id="ARBA00006484"/>
    </source>
</evidence>
<protein>
    <recommendedName>
        <fullName evidence="4">Short-chain dehydrogenase</fullName>
    </recommendedName>
</protein>
<dbReference type="PANTHER" id="PTHR24321">
    <property type="entry name" value="DEHYDROGENASES, SHORT CHAIN"/>
    <property type="match status" value="1"/>
</dbReference>
<dbReference type="CDD" id="cd05233">
    <property type="entry name" value="SDR_c"/>
    <property type="match status" value="1"/>
</dbReference>
<dbReference type="InterPro" id="IPR020904">
    <property type="entry name" value="Sc_DH/Rdtase_CS"/>
</dbReference>
<dbReference type="SUPFAM" id="SSF51735">
    <property type="entry name" value="NAD(P)-binding Rossmann-fold domains"/>
    <property type="match status" value="1"/>
</dbReference>
<evidence type="ECO:0000313" key="3">
    <source>
        <dbReference type="EMBL" id="SVA94246.1"/>
    </source>
</evidence>
<name>A0A381ZYA4_9ZZZZ</name>
<dbReference type="InterPro" id="IPR002347">
    <property type="entry name" value="SDR_fam"/>
</dbReference>
<gene>
    <name evidence="3" type="ORF">METZ01_LOCUS147100</name>
</gene>
<sequence length="257" mass="27232">MFSLAGKTAIVTGAGSGIGQAIAIALAKQGAFVDVLEIDLNAANDTVERIRSAGGQANVVKCDIANHSQVQEVFDRLGSERGRLDCLVNNAGIAHVGNITNTSEEDFDRVMSVNLKGVFNCLKGGVKLMLKRGGGAIVNIASTVATMAINDRLAYSTSKGGVLAMTYSVAKDHLHDNIRCNAILPGRIHTPFVDGFIAKNYPDNQAEIFKKLSEYQPIGRMGKPEEVAAIAVFLCSDEASFITGSPFPVDGGTLYVR</sequence>
<dbReference type="FunFam" id="3.40.50.720:FF:000084">
    <property type="entry name" value="Short-chain dehydrogenase reductase"/>
    <property type="match status" value="1"/>
</dbReference>
<dbReference type="EMBL" id="UINC01023153">
    <property type="protein sequence ID" value="SVA94246.1"/>
    <property type="molecule type" value="Genomic_DNA"/>
</dbReference>
<reference evidence="3" key="1">
    <citation type="submission" date="2018-05" db="EMBL/GenBank/DDBJ databases">
        <authorList>
            <person name="Lanie J.A."/>
            <person name="Ng W.-L."/>
            <person name="Kazmierczak K.M."/>
            <person name="Andrzejewski T.M."/>
            <person name="Davidsen T.M."/>
            <person name="Wayne K.J."/>
            <person name="Tettelin H."/>
            <person name="Glass J.I."/>
            <person name="Rusch D."/>
            <person name="Podicherti R."/>
            <person name="Tsui H.-C.T."/>
            <person name="Winkler M.E."/>
        </authorList>
    </citation>
    <scope>NUCLEOTIDE SEQUENCE</scope>
</reference>
<dbReference type="PANTHER" id="PTHR24321:SF8">
    <property type="entry name" value="ESTRADIOL 17-BETA-DEHYDROGENASE 8-RELATED"/>
    <property type="match status" value="1"/>
</dbReference>
<dbReference type="PRINTS" id="PR00081">
    <property type="entry name" value="GDHRDH"/>
</dbReference>
<dbReference type="PRINTS" id="PR00080">
    <property type="entry name" value="SDRFAMILY"/>
</dbReference>
<organism evidence="3">
    <name type="scientific">marine metagenome</name>
    <dbReference type="NCBI Taxonomy" id="408172"/>
    <lineage>
        <taxon>unclassified sequences</taxon>
        <taxon>metagenomes</taxon>
        <taxon>ecological metagenomes</taxon>
    </lineage>
</organism>
<dbReference type="Pfam" id="PF13561">
    <property type="entry name" value="adh_short_C2"/>
    <property type="match status" value="1"/>
</dbReference>
<evidence type="ECO:0000256" key="2">
    <source>
        <dbReference type="ARBA" id="ARBA00023002"/>
    </source>
</evidence>